<dbReference type="GeneID" id="24873937"/>
<dbReference type="PATRIC" id="fig|1434118.4.peg.5380"/>
<dbReference type="Pfam" id="PF00534">
    <property type="entry name" value="Glycos_transf_1"/>
    <property type="match status" value="1"/>
</dbReference>
<feature type="domain" description="Glycosyltransferase subfamily 4-like N-terminal" evidence="3">
    <location>
        <begin position="58"/>
        <end position="182"/>
    </location>
</feature>
<gene>
    <name evidence="4" type="ORF">MSSAC_4199</name>
</gene>
<dbReference type="STRING" id="1434118.MSSAC_4199"/>
<evidence type="ECO:0000259" key="3">
    <source>
        <dbReference type="Pfam" id="PF13439"/>
    </source>
</evidence>
<dbReference type="KEGG" id="msj:MSSAC_4199"/>
<dbReference type="GO" id="GO:0016757">
    <property type="term" value="F:glycosyltransferase activity"/>
    <property type="evidence" value="ECO:0007669"/>
    <property type="project" value="InterPro"/>
</dbReference>
<dbReference type="Gene3D" id="3.40.50.2000">
    <property type="entry name" value="Glycogen Phosphorylase B"/>
    <property type="match status" value="2"/>
</dbReference>
<evidence type="ECO:0000259" key="2">
    <source>
        <dbReference type="Pfam" id="PF00534"/>
    </source>
</evidence>
<feature type="domain" description="Glycosyl transferase family 1" evidence="2">
    <location>
        <begin position="193"/>
        <end position="358"/>
    </location>
</feature>
<proteinExistence type="predicted"/>
<evidence type="ECO:0000313" key="4">
    <source>
        <dbReference type="EMBL" id="AKB38789.1"/>
    </source>
</evidence>
<keyword evidence="1 4" id="KW-0808">Transferase</keyword>
<dbReference type="EMBL" id="CP009508">
    <property type="protein sequence ID" value="AKB38789.1"/>
    <property type="molecule type" value="Genomic_DNA"/>
</dbReference>
<sequence length="384" mass="43700">MSKLKVTLIGTLPPVRGVNIYCKDLLISLSNEAIVEFIGFKVLYPNFLYPGRKNEEKGDRYKVPEIKNATIRNILTSYNPISWFWAGLTAKGNVIHAQWWIPILAPVYFVILSICKFRNKRIVITVHNVLPHENTYSNISKFLNKMILSLGDIFIVHSLRNIDELHNTYGIKKEKIVRIPIGTSRLGNNKIEKKISREKLGLPTSKKIILFFGGIREYKGLDVILEALPIISKKMKNVLLVVAGHPWVDWNKYAEIIQKNNLEEYVQLFLKFIPSNEMDYFYYASDVAVLPYRDFMSQSAVGSDALSYEIPLIVSNVGGLPELVKNKTCIVEPNNPSELANIILTVLSDESLLIKLSKESGELFNEYSWDTVAKKTMGAYRGLL</sequence>
<evidence type="ECO:0000313" key="5">
    <source>
        <dbReference type="Proteomes" id="UP000033123"/>
    </source>
</evidence>
<dbReference type="Pfam" id="PF13439">
    <property type="entry name" value="Glyco_transf_4"/>
    <property type="match status" value="1"/>
</dbReference>
<reference evidence="4 5" key="1">
    <citation type="submission" date="2014-07" db="EMBL/GenBank/DDBJ databases">
        <title>Methanogenic archaea and the global carbon cycle.</title>
        <authorList>
            <person name="Henriksen J.R."/>
            <person name="Luke J."/>
            <person name="Reinhart S."/>
            <person name="Benedict M.N."/>
            <person name="Youngblut N.D."/>
            <person name="Metcalf M.E."/>
            <person name="Whitaker R.J."/>
            <person name="Metcalf W.W."/>
        </authorList>
    </citation>
    <scope>NUCLEOTIDE SEQUENCE [LARGE SCALE GENOMIC DNA]</scope>
    <source>
        <strain evidence="4 5">C2J</strain>
    </source>
</reference>
<dbReference type="PANTHER" id="PTHR46401:SF2">
    <property type="entry name" value="GLYCOSYLTRANSFERASE WBBK-RELATED"/>
    <property type="match status" value="1"/>
</dbReference>
<dbReference type="PANTHER" id="PTHR46401">
    <property type="entry name" value="GLYCOSYLTRANSFERASE WBBK-RELATED"/>
    <property type="match status" value="1"/>
</dbReference>
<dbReference type="AlphaFoldDB" id="A0A0E3PRP1"/>
<accession>A0A0E3PRP1</accession>
<name>A0A0E3PRP1_9EURY</name>
<dbReference type="Proteomes" id="UP000033123">
    <property type="component" value="Chromosome"/>
</dbReference>
<dbReference type="HOGENOM" id="CLU_009583_6_2_2"/>
<dbReference type="CDD" id="cd03801">
    <property type="entry name" value="GT4_PimA-like"/>
    <property type="match status" value="1"/>
</dbReference>
<evidence type="ECO:0000256" key="1">
    <source>
        <dbReference type="ARBA" id="ARBA00022679"/>
    </source>
</evidence>
<dbReference type="RefSeq" id="WP_048185228.1">
    <property type="nucleotide sequence ID" value="NZ_CP009508.1"/>
</dbReference>
<protein>
    <submittedName>
        <fullName evidence="4">Glycosyl transferase, group 1</fullName>
    </submittedName>
</protein>
<organism evidence="4 5">
    <name type="scientific">Methanosarcina siciliae C2J</name>
    <dbReference type="NCBI Taxonomy" id="1434118"/>
    <lineage>
        <taxon>Archaea</taxon>
        <taxon>Methanobacteriati</taxon>
        <taxon>Methanobacteriota</taxon>
        <taxon>Stenosarchaea group</taxon>
        <taxon>Methanomicrobia</taxon>
        <taxon>Methanosarcinales</taxon>
        <taxon>Methanosarcinaceae</taxon>
        <taxon>Methanosarcina</taxon>
    </lineage>
</organism>
<dbReference type="InterPro" id="IPR028098">
    <property type="entry name" value="Glyco_trans_4-like_N"/>
</dbReference>
<dbReference type="SUPFAM" id="SSF53756">
    <property type="entry name" value="UDP-Glycosyltransferase/glycogen phosphorylase"/>
    <property type="match status" value="1"/>
</dbReference>
<dbReference type="InterPro" id="IPR001296">
    <property type="entry name" value="Glyco_trans_1"/>
</dbReference>